<organism evidence="4 5">
    <name type="scientific">Saccharata proteae CBS 121410</name>
    <dbReference type="NCBI Taxonomy" id="1314787"/>
    <lineage>
        <taxon>Eukaryota</taxon>
        <taxon>Fungi</taxon>
        <taxon>Dikarya</taxon>
        <taxon>Ascomycota</taxon>
        <taxon>Pezizomycotina</taxon>
        <taxon>Dothideomycetes</taxon>
        <taxon>Dothideomycetes incertae sedis</taxon>
        <taxon>Botryosphaeriales</taxon>
        <taxon>Saccharataceae</taxon>
        <taxon>Saccharata</taxon>
    </lineage>
</organism>
<dbReference type="Gene3D" id="3.80.10.10">
    <property type="entry name" value="Ribonuclease Inhibitor"/>
    <property type="match status" value="1"/>
</dbReference>
<dbReference type="InterPro" id="IPR032675">
    <property type="entry name" value="LRR_dom_sf"/>
</dbReference>
<reference evidence="4" key="1">
    <citation type="journal article" date="2020" name="Stud. Mycol.">
        <title>101 Dothideomycetes genomes: a test case for predicting lifestyles and emergence of pathogens.</title>
        <authorList>
            <person name="Haridas S."/>
            <person name="Albert R."/>
            <person name="Binder M."/>
            <person name="Bloem J."/>
            <person name="Labutti K."/>
            <person name="Salamov A."/>
            <person name="Andreopoulos B."/>
            <person name="Baker S."/>
            <person name="Barry K."/>
            <person name="Bills G."/>
            <person name="Bluhm B."/>
            <person name="Cannon C."/>
            <person name="Castanera R."/>
            <person name="Culley D."/>
            <person name="Daum C."/>
            <person name="Ezra D."/>
            <person name="Gonzalez J."/>
            <person name="Henrissat B."/>
            <person name="Kuo A."/>
            <person name="Liang C."/>
            <person name="Lipzen A."/>
            <person name="Lutzoni F."/>
            <person name="Magnuson J."/>
            <person name="Mondo S."/>
            <person name="Nolan M."/>
            <person name="Ohm R."/>
            <person name="Pangilinan J."/>
            <person name="Park H.-J."/>
            <person name="Ramirez L."/>
            <person name="Alfaro M."/>
            <person name="Sun H."/>
            <person name="Tritt A."/>
            <person name="Yoshinaga Y."/>
            <person name="Zwiers L.-H."/>
            <person name="Turgeon B."/>
            <person name="Goodwin S."/>
            <person name="Spatafora J."/>
            <person name="Crous P."/>
            <person name="Grigoriev I."/>
        </authorList>
    </citation>
    <scope>NUCLEOTIDE SEQUENCE</scope>
    <source>
        <strain evidence="4">CBS 121410</strain>
    </source>
</reference>
<dbReference type="SUPFAM" id="SSF52047">
    <property type="entry name" value="RNI-like"/>
    <property type="match status" value="1"/>
</dbReference>
<protein>
    <recommendedName>
        <fullName evidence="6">RNI-like protein</fullName>
    </recommendedName>
</protein>
<keyword evidence="1" id="KW-0343">GTPase activation</keyword>
<evidence type="ECO:0000313" key="4">
    <source>
        <dbReference type="EMBL" id="KAF2089326.1"/>
    </source>
</evidence>
<dbReference type="GO" id="GO:0005096">
    <property type="term" value="F:GTPase activator activity"/>
    <property type="evidence" value="ECO:0007669"/>
    <property type="project" value="UniProtKB-KW"/>
</dbReference>
<proteinExistence type="predicted"/>
<evidence type="ECO:0008006" key="6">
    <source>
        <dbReference type="Google" id="ProtNLM"/>
    </source>
</evidence>
<evidence type="ECO:0000256" key="1">
    <source>
        <dbReference type="ARBA" id="ARBA00022468"/>
    </source>
</evidence>
<dbReference type="Pfam" id="PF13516">
    <property type="entry name" value="LRR_6"/>
    <property type="match status" value="2"/>
</dbReference>
<dbReference type="OrthoDB" id="9876299at2759"/>
<dbReference type="InterPro" id="IPR027038">
    <property type="entry name" value="RanGap"/>
</dbReference>
<accession>A0A6A5YCW5</accession>
<dbReference type="GO" id="GO:0006913">
    <property type="term" value="P:nucleocytoplasmic transport"/>
    <property type="evidence" value="ECO:0007669"/>
    <property type="project" value="TreeGrafter"/>
</dbReference>
<dbReference type="PANTHER" id="PTHR24113">
    <property type="entry name" value="RAN GTPASE-ACTIVATING PROTEIN 1"/>
    <property type="match status" value="1"/>
</dbReference>
<evidence type="ECO:0000256" key="2">
    <source>
        <dbReference type="ARBA" id="ARBA00022614"/>
    </source>
</evidence>
<dbReference type="GO" id="GO:0048471">
    <property type="term" value="C:perinuclear region of cytoplasm"/>
    <property type="evidence" value="ECO:0007669"/>
    <property type="project" value="TreeGrafter"/>
</dbReference>
<dbReference type="GO" id="GO:0005829">
    <property type="term" value="C:cytosol"/>
    <property type="evidence" value="ECO:0007669"/>
    <property type="project" value="TreeGrafter"/>
</dbReference>
<keyword evidence="3" id="KW-0677">Repeat</keyword>
<name>A0A6A5YCW5_9PEZI</name>
<dbReference type="Proteomes" id="UP000799776">
    <property type="component" value="Unassembled WGS sequence"/>
</dbReference>
<dbReference type="GO" id="GO:0005634">
    <property type="term" value="C:nucleus"/>
    <property type="evidence" value="ECO:0007669"/>
    <property type="project" value="TreeGrafter"/>
</dbReference>
<evidence type="ECO:0000313" key="5">
    <source>
        <dbReference type="Proteomes" id="UP000799776"/>
    </source>
</evidence>
<dbReference type="PANTHER" id="PTHR24113:SF12">
    <property type="entry name" value="RAN GTPASE-ACTIVATING PROTEIN 1"/>
    <property type="match status" value="1"/>
</dbReference>
<dbReference type="AlphaFoldDB" id="A0A6A5YCW5"/>
<dbReference type="InterPro" id="IPR001611">
    <property type="entry name" value="Leu-rich_rpt"/>
</dbReference>
<keyword evidence="2" id="KW-0433">Leucine-rich repeat</keyword>
<dbReference type="GO" id="GO:0031267">
    <property type="term" value="F:small GTPase binding"/>
    <property type="evidence" value="ECO:0007669"/>
    <property type="project" value="TreeGrafter"/>
</dbReference>
<dbReference type="EMBL" id="ML978714">
    <property type="protein sequence ID" value="KAF2089326.1"/>
    <property type="molecule type" value="Genomic_DNA"/>
</dbReference>
<gene>
    <name evidence="4" type="ORF">K490DRAFT_54942</name>
</gene>
<evidence type="ECO:0000256" key="3">
    <source>
        <dbReference type="ARBA" id="ARBA00022737"/>
    </source>
</evidence>
<keyword evidence="5" id="KW-1185">Reference proteome</keyword>
<sequence>MCKLNYKNRKSDGPKLGGIVAKDLRNQTRKCFAKADPRPEQSPLVLELQGKKLTDEGCVAMVGGLSETIASRDGVCCNKLEELHLTGNDLTTKSLRALAEVIRLSSFDLKDLDLSDNNITVGTDQQAKDWEFFLQSFEDCRVLRRLQFSGNELGPRAHEVLARVYAKQPIVDPTELEEYNKHTNGTNSSESLVEITNRARAMSIKSPTDDRVSPTNSLHKGTVLKRRQGLRSIPYIIFSNTGLNDQGALFLSYVLAIHYYPQYLLCPLRSNSQAVQLDEENHKNHCWGLVYLPNKNISDTGHKLLQHAEENRVDFTGIEHDIADGNVPSSMGSFVTVAASPMAPATRRSSHGSSEAEREKKHAVNMSLENYRHKVQRSVLDWPGYRSVELWRCALKMLAYARAVLITNGQDSFEKTPSSLTVQYPLAQLTSTHAYVSRMLATSTDAPEPIFGVTGVSDEPTIPQVPDFSNSTSDKKNYNNPPSLLQQQIMDSRNAAAATTHTTTLHARIEASDHNDREPDNLGQLPHDVWRHILTLVSQGYGVLSEEQQVAIMEYAKDPANRDFEKSHLGMPECSQIWHIVDKMGCLEYLVKG</sequence>